<protein>
    <submittedName>
        <fullName evidence="1">Uncharacterized protein</fullName>
    </submittedName>
</protein>
<gene>
    <name evidence="1" type="ordered locus">Adeh_1150</name>
</gene>
<dbReference type="KEGG" id="ade:Adeh_1150"/>
<sequence>MQRSIELIGIPTVVITVEPEETLQARPPRALCPRGFVAGHSLGRAGDAALQKWILTDALALLTAEPRPGQVVVRDYA</sequence>
<dbReference type="STRING" id="290397.Adeh_1150"/>
<dbReference type="AlphaFoldDB" id="Q2IQ44"/>
<proteinExistence type="predicted"/>
<dbReference type="HOGENOM" id="CLU_2630359_0_0_7"/>
<organism evidence="1 2">
    <name type="scientific">Anaeromyxobacter dehalogenans (strain 2CP-C)</name>
    <dbReference type="NCBI Taxonomy" id="290397"/>
    <lineage>
        <taxon>Bacteria</taxon>
        <taxon>Pseudomonadati</taxon>
        <taxon>Myxococcota</taxon>
        <taxon>Myxococcia</taxon>
        <taxon>Myxococcales</taxon>
        <taxon>Cystobacterineae</taxon>
        <taxon>Anaeromyxobacteraceae</taxon>
        <taxon>Anaeromyxobacter</taxon>
    </lineage>
</organism>
<dbReference type="Proteomes" id="UP000001935">
    <property type="component" value="Chromosome"/>
</dbReference>
<evidence type="ECO:0000313" key="1">
    <source>
        <dbReference type="EMBL" id="ABC80924.1"/>
    </source>
</evidence>
<evidence type="ECO:0000313" key="2">
    <source>
        <dbReference type="Proteomes" id="UP000001935"/>
    </source>
</evidence>
<reference evidence="1" key="1">
    <citation type="submission" date="2006-01" db="EMBL/GenBank/DDBJ databases">
        <title>Complete sequence of Anaeromyxobacter dehalogenans 2CP-C.</title>
        <authorList>
            <consortium name="US DOE Joint Genome Institute"/>
            <person name="Copeland A."/>
            <person name="Lucas S."/>
            <person name="Lapidus A."/>
            <person name="Barry K."/>
            <person name="Detter J.C."/>
            <person name="Glavina T."/>
            <person name="Hammon N."/>
            <person name="Israni S."/>
            <person name="Pitluck S."/>
            <person name="Brettin T."/>
            <person name="Bruce D."/>
            <person name="Han C."/>
            <person name="Tapia R."/>
            <person name="Gilna P."/>
            <person name="Kiss H."/>
            <person name="Schmutz J."/>
            <person name="Larimer F."/>
            <person name="Land M."/>
            <person name="Kyrpides N."/>
            <person name="Anderson I."/>
            <person name="Sanford R.A."/>
            <person name="Ritalahti K.M."/>
            <person name="Thomas H.S."/>
            <person name="Kirby J.R."/>
            <person name="Zhulin I.B."/>
            <person name="Loeffler F.E."/>
            <person name="Richardson P."/>
        </authorList>
    </citation>
    <scope>NUCLEOTIDE SEQUENCE</scope>
    <source>
        <strain evidence="1">2CP-C</strain>
    </source>
</reference>
<accession>Q2IQ44</accession>
<dbReference type="OrthoDB" id="5521449at2"/>
<dbReference type="EMBL" id="CP000251">
    <property type="protein sequence ID" value="ABC80924.1"/>
    <property type="molecule type" value="Genomic_DNA"/>
</dbReference>
<name>Q2IQ44_ANADE</name>